<dbReference type="RefSeq" id="WP_059435315.1">
    <property type="nucleotide sequence ID" value="NZ_FAVB01000004.1"/>
</dbReference>
<evidence type="ECO:0000313" key="3">
    <source>
        <dbReference type="Proteomes" id="UP000052237"/>
    </source>
</evidence>
<dbReference type="GO" id="GO:0009446">
    <property type="term" value="P:putrescine biosynthetic process"/>
    <property type="evidence" value="ECO:0007669"/>
    <property type="project" value="InterPro"/>
</dbReference>
<accession>A0A0S4SI43</accession>
<sequence length="324" mass="37010">MIKTYAEWDDQELILLSIPHVNTDWKPYLDDILKSYENLVKVISKYQKVLLIAPNTSDFVRFSKFKNVEFLCIDTNDTWIRDYGAIDVLDGAKTISYDFKFNAWGSKFDSMLDNAVNKKLFETLKGELRSVQLILEGGSIEFNGDGVMLTTSKCLLNDNRNQLEKEELQKKLIDLFGLNKIIWLDHGFIKGDDTDSHIDTLARFISKDTIAYAACDDESDEHFNELNLMKNELEKTGFNLLALPIPKPLFYEDRRLAATYCNFIFINGALIVPTYGDEKADKFALRALQNALPNLDVIGVDSSVFVRQNGSLHCSSQNRFKGIR</sequence>
<dbReference type="PANTHER" id="PTHR31377">
    <property type="entry name" value="AGMATINE DEIMINASE-RELATED"/>
    <property type="match status" value="1"/>
</dbReference>
<dbReference type="GO" id="GO:0004668">
    <property type="term" value="F:protein-arginine deiminase activity"/>
    <property type="evidence" value="ECO:0007669"/>
    <property type="project" value="InterPro"/>
</dbReference>
<dbReference type="SUPFAM" id="SSF55909">
    <property type="entry name" value="Pentein"/>
    <property type="match status" value="1"/>
</dbReference>
<dbReference type="PANTHER" id="PTHR31377:SF0">
    <property type="entry name" value="AGMATINE DEIMINASE-RELATED"/>
    <property type="match status" value="1"/>
</dbReference>
<proteinExistence type="predicted"/>
<dbReference type="Gene3D" id="3.75.10.10">
    <property type="entry name" value="L-arginine/glycine Amidinotransferase, Chain A"/>
    <property type="match status" value="1"/>
</dbReference>
<organism evidence="2 3">
    <name type="scientific">Campylobacter hyointestinalis subsp. hyointestinalis</name>
    <dbReference type="NCBI Taxonomy" id="91352"/>
    <lineage>
        <taxon>Bacteria</taxon>
        <taxon>Pseudomonadati</taxon>
        <taxon>Campylobacterota</taxon>
        <taxon>Epsilonproteobacteria</taxon>
        <taxon>Campylobacterales</taxon>
        <taxon>Campylobacteraceae</taxon>
        <taxon>Campylobacter</taxon>
    </lineage>
</organism>
<keyword evidence="1 2" id="KW-0378">Hydrolase</keyword>
<reference evidence="2 3" key="1">
    <citation type="submission" date="2015-11" db="EMBL/GenBank/DDBJ databases">
        <authorList>
            <consortium name="Pathogen Informatics"/>
        </authorList>
    </citation>
    <scope>NUCLEOTIDE SEQUENCE [LARGE SCALE GENOMIC DNA]</scope>
    <source>
        <strain evidence="2 3">006A-0059</strain>
    </source>
</reference>
<name>A0A0S4SI43_CAMHY</name>
<dbReference type="EC" id="3.5.3.12" evidence="2"/>
<dbReference type="Pfam" id="PF04371">
    <property type="entry name" value="PAD_porph"/>
    <property type="match status" value="1"/>
</dbReference>
<keyword evidence="3" id="KW-1185">Reference proteome</keyword>
<comment type="caution">
    <text evidence="2">The sequence shown here is derived from an EMBL/GenBank/DDBJ whole genome shotgun (WGS) entry which is preliminary data.</text>
</comment>
<dbReference type="AlphaFoldDB" id="A0A0S4SI43"/>
<dbReference type="Proteomes" id="UP000052237">
    <property type="component" value="Unassembled WGS sequence"/>
</dbReference>
<evidence type="ECO:0000256" key="1">
    <source>
        <dbReference type="ARBA" id="ARBA00022801"/>
    </source>
</evidence>
<gene>
    <name evidence="2" type="primary">aguA</name>
    <name evidence="2" type="ORF">ERS686654_01660</name>
</gene>
<evidence type="ECO:0000313" key="2">
    <source>
        <dbReference type="EMBL" id="CUU86220.1"/>
    </source>
</evidence>
<protein>
    <submittedName>
        <fullName evidence="2">Peptidyl-arginine deiminase</fullName>
        <ecNumber evidence="2">3.5.3.12</ecNumber>
    </submittedName>
</protein>
<dbReference type="InterPro" id="IPR007466">
    <property type="entry name" value="Peptidyl-Arg-deiminase_porph"/>
</dbReference>
<dbReference type="EMBL" id="FAVB01000004">
    <property type="protein sequence ID" value="CUU86220.1"/>
    <property type="molecule type" value="Genomic_DNA"/>
</dbReference>
<dbReference type="GO" id="GO:0047632">
    <property type="term" value="F:agmatine deiminase activity"/>
    <property type="evidence" value="ECO:0007669"/>
    <property type="project" value="UniProtKB-EC"/>
</dbReference>